<dbReference type="Gene3D" id="3.90.1150.10">
    <property type="entry name" value="Aspartate Aminotransferase, domain 1"/>
    <property type="match status" value="1"/>
</dbReference>
<dbReference type="PROSITE" id="PS00105">
    <property type="entry name" value="AA_TRANSFER_CLASS_1"/>
    <property type="match status" value="1"/>
</dbReference>
<name>X1PYU5_9ZZZZ</name>
<evidence type="ECO:0000256" key="2">
    <source>
        <dbReference type="ARBA" id="ARBA00022576"/>
    </source>
</evidence>
<dbReference type="InterPro" id="IPR004838">
    <property type="entry name" value="NHTrfase_class1_PyrdxlP-BS"/>
</dbReference>
<comment type="caution">
    <text evidence="6">The sequence shown here is derived from an EMBL/GenBank/DDBJ whole genome shotgun (WGS) entry which is preliminary data.</text>
</comment>
<evidence type="ECO:0000313" key="6">
    <source>
        <dbReference type="EMBL" id="GAI61447.1"/>
    </source>
</evidence>
<dbReference type="InterPro" id="IPR015424">
    <property type="entry name" value="PyrdxlP-dep_Trfase"/>
</dbReference>
<feature type="domain" description="Aminotransferase class I/classII large" evidence="5">
    <location>
        <begin position="1"/>
        <end position="176"/>
    </location>
</feature>
<dbReference type="PANTHER" id="PTHR43488">
    <property type="entry name" value="GLUTAMATE-PYRUVATE AMINOTRANSFERASE ALAA"/>
    <property type="match status" value="1"/>
</dbReference>
<dbReference type="InterPro" id="IPR051926">
    <property type="entry name" value="Ala_Aminotransferase"/>
</dbReference>
<evidence type="ECO:0000256" key="3">
    <source>
        <dbReference type="ARBA" id="ARBA00022679"/>
    </source>
</evidence>
<dbReference type="Pfam" id="PF00155">
    <property type="entry name" value="Aminotran_1_2"/>
    <property type="match status" value="1"/>
</dbReference>
<sequence length="192" mass="21935">DEIYDQITYDKPYVCPASLTKDVPIIGLNGFSKTHLVTGWRLGYLYYHDPENKLDELKNGIAKMARARLSANSVAQFAAVEILKTSSNHTVEMVNKLKERRDYSYNRLRKIEGISCVKPNGAFYLFPKLDLKELGKWKDDKELVVGLLKETGVCTVYGSGFGDYGKGHMRITFLPKVEILEKVYNLIEEYLK</sequence>
<dbReference type="InterPro" id="IPR015421">
    <property type="entry name" value="PyrdxlP-dep_Trfase_major"/>
</dbReference>
<evidence type="ECO:0000256" key="1">
    <source>
        <dbReference type="ARBA" id="ARBA00001933"/>
    </source>
</evidence>
<dbReference type="Gene3D" id="3.40.640.10">
    <property type="entry name" value="Type I PLP-dependent aspartate aminotransferase-like (Major domain)"/>
    <property type="match status" value="1"/>
</dbReference>
<keyword evidence="2" id="KW-0032">Aminotransferase</keyword>
<evidence type="ECO:0000259" key="5">
    <source>
        <dbReference type="Pfam" id="PF00155"/>
    </source>
</evidence>
<dbReference type="SUPFAM" id="SSF53383">
    <property type="entry name" value="PLP-dependent transferases"/>
    <property type="match status" value="1"/>
</dbReference>
<dbReference type="GO" id="GO:0008483">
    <property type="term" value="F:transaminase activity"/>
    <property type="evidence" value="ECO:0007669"/>
    <property type="project" value="UniProtKB-KW"/>
</dbReference>
<dbReference type="InterPro" id="IPR004839">
    <property type="entry name" value="Aminotransferase_I/II_large"/>
</dbReference>
<organism evidence="6">
    <name type="scientific">marine sediment metagenome</name>
    <dbReference type="NCBI Taxonomy" id="412755"/>
    <lineage>
        <taxon>unclassified sequences</taxon>
        <taxon>metagenomes</taxon>
        <taxon>ecological metagenomes</taxon>
    </lineage>
</organism>
<dbReference type="EMBL" id="BARW01000239">
    <property type="protein sequence ID" value="GAI61447.1"/>
    <property type="molecule type" value="Genomic_DNA"/>
</dbReference>
<accession>X1PYU5</accession>
<reference evidence="6" key="1">
    <citation type="journal article" date="2014" name="Front. Microbiol.">
        <title>High frequency of phylogenetically diverse reductive dehalogenase-homologous genes in deep subseafloor sedimentary metagenomes.</title>
        <authorList>
            <person name="Kawai M."/>
            <person name="Futagami T."/>
            <person name="Toyoda A."/>
            <person name="Takaki Y."/>
            <person name="Nishi S."/>
            <person name="Hori S."/>
            <person name="Arai W."/>
            <person name="Tsubouchi T."/>
            <person name="Morono Y."/>
            <person name="Uchiyama I."/>
            <person name="Ito T."/>
            <person name="Fujiyama A."/>
            <person name="Inagaki F."/>
            <person name="Takami H."/>
        </authorList>
    </citation>
    <scope>NUCLEOTIDE SEQUENCE</scope>
    <source>
        <strain evidence="6">Expedition CK06-06</strain>
    </source>
</reference>
<feature type="non-terminal residue" evidence="6">
    <location>
        <position position="1"/>
    </location>
</feature>
<dbReference type="AlphaFoldDB" id="X1PYU5"/>
<dbReference type="PANTHER" id="PTHR43488:SF2">
    <property type="entry name" value="GLUTAMATE-PYRUVATE AMINOTRANSFERASE ALAA"/>
    <property type="match status" value="1"/>
</dbReference>
<dbReference type="InterPro" id="IPR015422">
    <property type="entry name" value="PyrdxlP-dep_Trfase_small"/>
</dbReference>
<comment type="cofactor">
    <cofactor evidence="1">
        <name>pyridoxal 5'-phosphate</name>
        <dbReference type="ChEBI" id="CHEBI:597326"/>
    </cofactor>
</comment>
<evidence type="ECO:0000256" key="4">
    <source>
        <dbReference type="ARBA" id="ARBA00022898"/>
    </source>
</evidence>
<keyword evidence="3" id="KW-0808">Transferase</keyword>
<protein>
    <recommendedName>
        <fullName evidence="5">Aminotransferase class I/classII large domain-containing protein</fullName>
    </recommendedName>
</protein>
<gene>
    <name evidence="6" type="ORF">S12H4_01266</name>
</gene>
<dbReference type="GO" id="GO:0030170">
    <property type="term" value="F:pyridoxal phosphate binding"/>
    <property type="evidence" value="ECO:0007669"/>
    <property type="project" value="InterPro"/>
</dbReference>
<keyword evidence="4" id="KW-0663">Pyridoxal phosphate</keyword>
<dbReference type="CDD" id="cd00609">
    <property type="entry name" value="AAT_like"/>
    <property type="match status" value="1"/>
</dbReference>
<proteinExistence type="predicted"/>